<proteinExistence type="inferred from homology"/>
<evidence type="ECO:0000256" key="5">
    <source>
        <dbReference type="PIRSR" id="PIRSR617867-1"/>
    </source>
</evidence>
<dbReference type="GO" id="GO:0004725">
    <property type="term" value="F:protein tyrosine phosphatase activity"/>
    <property type="evidence" value="ECO:0007669"/>
    <property type="project" value="UniProtKB-EC"/>
</dbReference>
<accession>A0A7T4A142</accession>
<evidence type="ECO:0000256" key="6">
    <source>
        <dbReference type="SAM" id="MobiDB-lite"/>
    </source>
</evidence>
<dbReference type="PANTHER" id="PTHR11717">
    <property type="entry name" value="LOW MOLECULAR WEIGHT PROTEIN TYROSINE PHOSPHATASE"/>
    <property type="match status" value="1"/>
</dbReference>
<reference evidence="8 9" key="1">
    <citation type="submission" date="2020-12" db="EMBL/GenBank/DDBJ databases">
        <title>FDA dAtabase for Regulatory Grade micrObial Sequences (FDA-ARGOS): Supporting development and validation of Infectious Disease Dx tests.</title>
        <authorList>
            <person name="Sproer C."/>
            <person name="Gronow S."/>
            <person name="Severitt S."/>
            <person name="Schroder I."/>
            <person name="Tallon L."/>
            <person name="Sadzewicz L."/>
            <person name="Zhao X."/>
            <person name="Boylan J."/>
            <person name="Ott S."/>
            <person name="Bowen H."/>
            <person name="Vavikolanu K."/>
            <person name="Mehta A."/>
            <person name="Aluvathingal J."/>
            <person name="Nadendla S."/>
            <person name="Lowell S."/>
            <person name="Myers T."/>
            <person name="Yan Y."/>
            <person name="Sichtig H."/>
        </authorList>
    </citation>
    <scope>NUCLEOTIDE SEQUENCE [LARGE SCALE GENOMIC DNA]</scope>
    <source>
        <strain evidence="8 9">FDAARGOS_990</strain>
    </source>
</reference>
<name>A0A7T4A142_9MICO</name>
<dbReference type="SUPFAM" id="SSF52788">
    <property type="entry name" value="Phosphotyrosine protein phosphatases I"/>
    <property type="match status" value="1"/>
</dbReference>
<dbReference type="InterPro" id="IPR036196">
    <property type="entry name" value="Ptyr_pPase_sf"/>
</dbReference>
<evidence type="ECO:0000313" key="9">
    <source>
        <dbReference type="Proteomes" id="UP000595374"/>
    </source>
</evidence>
<dbReference type="InterPro" id="IPR050438">
    <property type="entry name" value="LMW_PTPase"/>
</dbReference>
<feature type="domain" description="Phosphotyrosine protein phosphatase I" evidence="7">
    <location>
        <begin position="4"/>
        <end position="177"/>
    </location>
</feature>
<dbReference type="CDD" id="cd16343">
    <property type="entry name" value="LMWPTP"/>
    <property type="match status" value="1"/>
</dbReference>
<dbReference type="PANTHER" id="PTHR11717:SF7">
    <property type="entry name" value="LOW MOLECULAR WEIGHT PHOSPHOTYROSINE PROTEIN PHOSPHATASE"/>
    <property type="match status" value="1"/>
</dbReference>
<feature type="active site" description="Nucleophile" evidence="5">
    <location>
        <position position="10"/>
    </location>
</feature>
<evidence type="ECO:0000256" key="2">
    <source>
        <dbReference type="ARBA" id="ARBA00013064"/>
    </source>
</evidence>
<dbReference type="PRINTS" id="PR00719">
    <property type="entry name" value="LMWPTPASE"/>
</dbReference>
<sequence length="186" mass="20068">MTAPSVVFVCTGNICRSVTAERVLEHHLEATGAEAVVDSAGISDEEDGNPIDPRQARVLAAAGYRTDDHVARQITPEWLADRDLAVAMTARHYRALAAMIADLPAEVRPELRMLREFDPEAGDGPRRGGTGASHGTGHRLGEVPAPDVADPWYGGQLQDFEETLETMERSVPGIADHLHAKAAETR</sequence>
<dbReference type="AlphaFoldDB" id="A0A7T4A142"/>
<dbReference type="EMBL" id="CP065989">
    <property type="protein sequence ID" value="QQB15389.1"/>
    <property type="molecule type" value="Genomic_DNA"/>
</dbReference>
<dbReference type="EC" id="3.1.3.48" evidence="2"/>
<dbReference type="Proteomes" id="UP000595374">
    <property type="component" value="Chromosome"/>
</dbReference>
<comment type="similarity">
    <text evidence="1">Belongs to the low molecular weight phosphotyrosine protein phosphatase family.</text>
</comment>
<dbReference type="Gene3D" id="3.40.50.2300">
    <property type="match status" value="1"/>
</dbReference>
<organism evidence="8 9">
    <name type="scientific">Brevibacterium casei</name>
    <dbReference type="NCBI Taxonomy" id="33889"/>
    <lineage>
        <taxon>Bacteria</taxon>
        <taxon>Bacillati</taxon>
        <taxon>Actinomycetota</taxon>
        <taxon>Actinomycetes</taxon>
        <taxon>Micrococcales</taxon>
        <taxon>Brevibacteriaceae</taxon>
        <taxon>Brevibacterium</taxon>
    </lineage>
</organism>
<protein>
    <recommendedName>
        <fullName evidence="2">protein-tyrosine-phosphatase</fullName>
        <ecNumber evidence="2">3.1.3.48</ecNumber>
    </recommendedName>
</protein>
<evidence type="ECO:0000313" key="8">
    <source>
        <dbReference type="EMBL" id="QQB15389.1"/>
    </source>
</evidence>
<dbReference type="InterPro" id="IPR023485">
    <property type="entry name" value="Ptyr_pPase"/>
</dbReference>
<evidence type="ECO:0000256" key="1">
    <source>
        <dbReference type="ARBA" id="ARBA00011063"/>
    </source>
</evidence>
<evidence type="ECO:0000256" key="4">
    <source>
        <dbReference type="ARBA" id="ARBA00022912"/>
    </source>
</evidence>
<keyword evidence="4" id="KW-0904">Protein phosphatase</keyword>
<feature type="region of interest" description="Disordered" evidence="6">
    <location>
        <begin position="118"/>
        <end position="148"/>
    </location>
</feature>
<dbReference type="RefSeq" id="WP_137827010.1">
    <property type="nucleotide sequence ID" value="NZ_CP065989.1"/>
</dbReference>
<feature type="active site" evidence="5">
    <location>
        <position position="16"/>
    </location>
</feature>
<dbReference type="SMART" id="SM00226">
    <property type="entry name" value="LMWPc"/>
    <property type="match status" value="1"/>
</dbReference>
<dbReference type="InterPro" id="IPR017867">
    <property type="entry name" value="Tyr_phospatase_low_mol_wt"/>
</dbReference>
<feature type="active site" description="Proton donor" evidence="5">
    <location>
        <position position="150"/>
    </location>
</feature>
<keyword evidence="3" id="KW-0378">Hydrolase</keyword>
<evidence type="ECO:0000256" key="3">
    <source>
        <dbReference type="ARBA" id="ARBA00022801"/>
    </source>
</evidence>
<dbReference type="Pfam" id="PF01451">
    <property type="entry name" value="LMWPc"/>
    <property type="match status" value="1"/>
</dbReference>
<evidence type="ECO:0000259" key="7">
    <source>
        <dbReference type="SMART" id="SM00226"/>
    </source>
</evidence>
<gene>
    <name evidence="8" type="ORF">I6H47_05455</name>
</gene>